<gene>
    <name evidence="1" type="ORF">DLM86_03400</name>
</gene>
<dbReference type="Proteomes" id="UP000247476">
    <property type="component" value="Unassembled WGS sequence"/>
</dbReference>
<dbReference type="Pfam" id="PF18952">
    <property type="entry name" value="DUF5696"/>
    <property type="match status" value="1"/>
</dbReference>
<name>A0A2V5KEG2_9BACL</name>
<dbReference type="OrthoDB" id="9793135at2"/>
<dbReference type="AlphaFoldDB" id="A0A2V5KEG2"/>
<comment type="caution">
    <text evidence="1">The sequence shown here is derived from an EMBL/GenBank/DDBJ whole genome shotgun (WGS) entry which is preliminary data.</text>
</comment>
<evidence type="ECO:0000313" key="2">
    <source>
        <dbReference type="Proteomes" id="UP000247476"/>
    </source>
</evidence>
<keyword evidence="2" id="KW-1185">Reference proteome</keyword>
<evidence type="ECO:0000313" key="1">
    <source>
        <dbReference type="EMBL" id="PYI57492.1"/>
    </source>
</evidence>
<organism evidence="1 2">
    <name type="scientific">Paenibacillus flagellatus</name>
    <dbReference type="NCBI Taxonomy" id="2211139"/>
    <lineage>
        <taxon>Bacteria</taxon>
        <taxon>Bacillati</taxon>
        <taxon>Bacillota</taxon>
        <taxon>Bacilli</taxon>
        <taxon>Bacillales</taxon>
        <taxon>Paenibacillaceae</taxon>
        <taxon>Paenibacillus</taxon>
    </lineage>
</organism>
<protein>
    <submittedName>
        <fullName evidence="1">Uncharacterized protein</fullName>
    </submittedName>
</protein>
<accession>A0A2V5KEG2</accession>
<dbReference type="EMBL" id="QJVJ01000001">
    <property type="protein sequence ID" value="PYI57492.1"/>
    <property type="molecule type" value="Genomic_DNA"/>
</dbReference>
<reference evidence="1 2" key="1">
    <citation type="submission" date="2018-05" db="EMBL/GenBank/DDBJ databases">
        <title>Paenibacillus flagellatus sp. nov., isolated from selenium mineral soil.</title>
        <authorList>
            <person name="Dai X."/>
        </authorList>
    </citation>
    <scope>NUCLEOTIDE SEQUENCE [LARGE SCALE GENOMIC DNA]</scope>
    <source>
        <strain evidence="1 2">DXL2</strain>
    </source>
</reference>
<proteinExistence type="predicted"/>
<sequence length="742" mass="80929">MRKARMTIRLVVWAAVMAGFVAFLLAMERYEPQKAAAGGLAGAQSSPAGKEALARLGDLAAYAKVAETSRLALYADPVTSNIAVKDAATGAVWMSASDAPGDKLGGSQLLKDGAKAAFNVTFADTGRPIHELIRTNSVANAPKTAMERIPGGVRFAYEYAAYGVGFAIDYTLDGDKLRVAVPDASVRETGRVVLVSLEPLPNFGAGTDEDDGYVLYPDGSGAITTFKPSHPTYTKPYSARVYGPDDGVTAGREGEENAYLPVFGVRKNGAAFVAYMTGGEYDANVNFYPSGYVVNLNRVSAEWTFRRSFSAAIRKDQSVLNVERERSGSDFALDYVFLQPGRTEYADMAAAYRSYLLDSGKLVRRIRPGAPLPLALDLFMGVKEERVLRDRLVKATDFAQAKRMLERLQSAGVRSMSVVARGWMADGYGIVPDRFGASKELGGVAGLRELSAFARDNGHDLFLSVNLLDARSGNPGFSEQRDSVKAPNRLPVTNDFGTRFLMNAAQAYARFEADGGELAGYGAGVEFARLGETVVNDYNDRARLTRGQSAERWMALIDKARSMSGKTAVRGGNGYAFRAADRLSGIPMRSSGYVYTDESVPFVQLVLHGYVPYSDDIPHNLHYDAKEHVLKWVEYGGMPYFELTAIGPEPLRYTRYNELFSSAFDEWEPEVVRLYKELQTKLGDVWAQPMTGHRRLAEGVYETVYESGVRTVVNYGKTAYRSGDIAVGPQSYEVFRGGGGGR</sequence>
<dbReference type="InterPro" id="IPR043751">
    <property type="entry name" value="DUF5696"/>
</dbReference>
<dbReference type="RefSeq" id="WP_110838533.1">
    <property type="nucleotide sequence ID" value="NZ_QJVJ01000001.1"/>
</dbReference>